<dbReference type="SUPFAM" id="SSF57414">
    <property type="entry name" value="Hairpin loop containing domain-like"/>
    <property type="match status" value="1"/>
</dbReference>
<dbReference type="Gene3D" id="3.50.4.10">
    <property type="entry name" value="Hepatocyte Growth Factor"/>
    <property type="match status" value="1"/>
</dbReference>
<accession>A0A9X0CD63</accession>
<gene>
    <name evidence="2" type="ORF">OS493_026590</name>
</gene>
<dbReference type="InterPro" id="IPR003609">
    <property type="entry name" value="Pan_app"/>
</dbReference>
<dbReference type="AlphaFoldDB" id="A0A9X0CD63"/>
<evidence type="ECO:0000313" key="3">
    <source>
        <dbReference type="Proteomes" id="UP001163046"/>
    </source>
</evidence>
<sequence>MEGSERLCFLVTANHSSTEKGIERYCRENEGELLHATNKSAFRLLEQFLYTIQSSAGHGNSPSPCVVTGHANASSYSTLPLIQQSAASNSTTHTCAIRASNQWNLQGCDVNNCDRLCIAPRHTSPVIGTFVQHATDAAINGHVITSMLVDDVMVCARECLLYRNCVSFNYEYIPTTGRELPNSGMICELNDETKNSCSERFHKRDGYKYYEKLKM</sequence>
<keyword evidence="3" id="KW-1185">Reference proteome</keyword>
<comment type="caution">
    <text evidence="2">The sequence shown here is derived from an EMBL/GenBank/DDBJ whole genome shotgun (WGS) entry which is preliminary data.</text>
</comment>
<organism evidence="2 3">
    <name type="scientific">Desmophyllum pertusum</name>
    <dbReference type="NCBI Taxonomy" id="174260"/>
    <lineage>
        <taxon>Eukaryota</taxon>
        <taxon>Metazoa</taxon>
        <taxon>Cnidaria</taxon>
        <taxon>Anthozoa</taxon>
        <taxon>Hexacorallia</taxon>
        <taxon>Scleractinia</taxon>
        <taxon>Caryophylliina</taxon>
        <taxon>Caryophylliidae</taxon>
        <taxon>Desmophyllum</taxon>
    </lineage>
</organism>
<reference evidence="2" key="1">
    <citation type="submission" date="2023-01" db="EMBL/GenBank/DDBJ databases">
        <title>Genome assembly of the deep-sea coral Lophelia pertusa.</title>
        <authorList>
            <person name="Herrera S."/>
            <person name="Cordes E."/>
        </authorList>
    </citation>
    <scope>NUCLEOTIDE SEQUENCE</scope>
    <source>
        <strain evidence="2">USNM1676648</strain>
        <tissue evidence="2">Polyp</tissue>
    </source>
</reference>
<dbReference type="OrthoDB" id="5962626at2759"/>
<proteinExistence type="predicted"/>
<dbReference type="Pfam" id="PF00024">
    <property type="entry name" value="PAN_1"/>
    <property type="match status" value="1"/>
</dbReference>
<dbReference type="EMBL" id="MU827800">
    <property type="protein sequence ID" value="KAJ7327712.1"/>
    <property type="molecule type" value="Genomic_DNA"/>
</dbReference>
<name>A0A9X0CD63_9CNID</name>
<dbReference type="PROSITE" id="PS50948">
    <property type="entry name" value="PAN"/>
    <property type="match status" value="1"/>
</dbReference>
<evidence type="ECO:0000313" key="2">
    <source>
        <dbReference type="EMBL" id="KAJ7327712.1"/>
    </source>
</evidence>
<evidence type="ECO:0000259" key="1">
    <source>
        <dbReference type="PROSITE" id="PS50948"/>
    </source>
</evidence>
<dbReference type="Proteomes" id="UP001163046">
    <property type="component" value="Unassembled WGS sequence"/>
</dbReference>
<feature type="domain" description="Apple" evidence="1">
    <location>
        <begin position="117"/>
        <end position="214"/>
    </location>
</feature>
<protein>
    <recommendedName>
        <fullName evidence="1">Apple domain-containing protein</fullName>
    </recommendedName>
</protein>